<accession>A0A392P848</accession>
<sequence length="42" mass="4934">RGFKERYYVVKPVSQLAVDSLFEPELDVEEDGAFVETKRETR</sequence>
<dbReference type="Proteomes" id="UP000265520">
    <property type="component" value="Unassembled WGS sequence"/>
</dbReference>
<reference evidence="1 2" key="1">
    <citation type="journal article" date="2018" name="Front. Plant Sci.">
        <title>Red Clover (Trifolium pratense) and Zigzag Clover (T. medium) - A Picture of Genomic Similarities and Differences.</title>
        <authorList>
            <person name="Dluhosova J."/>
            <person name="Istvanek J."/>
            <person name="Nedelnik J."/>
            <person name="Repkova J."/>
        </authorList>
    </citation>
    <scope>NUCLEOTIDE SEQUENCE [LARGE SCALE GENOMIC DNA]</scope>
    <source>
        <strain evidence="2">cv. 10/8</strain>
        <tissue evidence="1">Leaf</tissue>
    </source>
</reference>
<dbReference type="AlphaFoldDB" id="A0A392P848"/>
<comment type="caution">
    <text evidence="1">The sequence shown here is derived from an EMBL/GenBank/DDBJ whole genome shotgun (WGS) entry which is preliminary data.</text>
</comment>
<protein>
    <submittedName>
        <fullName evidence="1">Uncharacterized protein</fullName>
    </submittedName>
</protein>
<evidence type="ECO:0000313" key="1">
    <source>
        <dbReference type="EMBL" id="MCI08263.1"/>
    </source>
</evidence>
<proteinExistence type="predicted"/>
<feature type="non-terminal residue" evidence="1">
    <location>
        <position position="1"/>
    </location>
</feature>
<dbReference type="EMBL" id="LXQA010068381">
    <property type="protein sequence ID" value="MCI08263.1"/>
    <property type="molecule type" value="Genomic_DNA"/>
</dbReference>
<organism evidence="1 2">
    <name type="scientific">Trifolium medium</name>
    <dbReference type="NCBI Taxonomy" id="97028"/>
    <lineage>
        <taxon>Eukaryota</taxon>
        <taxon>Viridiplantae</taxon>
        <taxon>Streptophyta</taxon>
        <taxon>Embryophyta</taxon>
        <taxon>Tracheophyta</taxon>
        <taxon>Spermatophyta</taxon>
        <taxon>Magnoliopsida</taxon>
        <taxon>eudicotyledons</taxon>
        <taxon>Gunneridae</taxon>
        <taxon>Pentapetalae</taxon>
        <taxon>rosids</taxon>
        <taxon>fabids</taxon>
        <taxon>Fabales</taxon>
        <taxon>Fabaceae</taxon>
        <taxon>Papilionoideae</taxon>
        <taxon>50 kb inversion clade</taxon>
        <taxon>NPAAA clade</taxon>
        <taxon>Hologalegina</taxon>
        <taxon>IRL clade</taxon>
        <taxon>Trifolieae</taxon>
        <taxon>Trifolium</taxon>
    </lineage>
</organism>
<name>A0A392P848_9FABA</name>
<evidence type="ECO:0000313" key="2">
    <source>
        <dbReference type="Proteomes" id="UP000265520"/>
    </source>
</evidence>
<keyword evidence="2" id="KW-1185">Reference proteome</keyword>